<feature type="compositionally biased region" description="Polar residues" evidence="7">
    <location>
        <begin position="128"/>
        <end position="143"/>
    </location>
</feature>
<dbReference type="InterPro" id="IPR002698">
    <property type="entry name" value="FTHF_cligase"/>
</dbReference>
<evidence type="ECO:0000256" key="7">
    <source>
        <dbReference type="SAM" id="MobiDB-lite"/>
    </source>
</evidence>
<dbReference type="EC" id="6.3.3.2" evidence="5"/>
<organism evidence="8 9">
    <name type="scientific">Massariosphaeria phaeospora</name>
    <dbReference type="NCBI Taxonomy" id="100035"/>
    <lineage>
        <taxon>Eukaryota</taxon>
        <taxon>Fungi</taxon>
        <taxon>Dikarya</taxon>
        <taxon>Ascomycota</taxon>
        <taxon>Pezizomycotina</taxon>
        <taxon>Dothideomycetes</taxon>
        <taxon>Pleosporomycetidae</taxon>
        <taxon>Pleosporales</taxon>
        <taxon>Pleosporales incertae sedis</taxon>
        <taxon>Massariosphaeria</taxon>
    </lineage>
</organism>
<evidence type="ECO:0000256" key="5">
    <source>
        <dbReference type="ARBA" id="ARBA00038966"/>
    </source>
</evidence>
<comment type="caution">
    <text evidence="8">The sequence shown here is derived from an EMBL/GenBank/DDBJ whole genome shotgun (WGS) entry which is preliminary data.</text>
</comment>
<keyword evidence="9" id="KW-1185">Reference proteome</keyword>
<dbReference type="FunFam" id="3.40.50.10420:FF:000007">
    <property type="entry name" value="5-formyltetrahydrofolate cyclo-ligase"/>
    <property type="match status" value="1"/>
</dbReference>
<feature type="compositionally biased region" description="Basic and acidic residues" evidence="7">
    <location>
        <begin position="117"/>
        <end position="127"/>
    </location>
</feature>
<evidence type="ECO:0000256" key="6">
    <source>
        <dbReference type="PIRSR" id="PIRSR006806-1"/>
    </source>
</evidence>
<feature type="binding site" evidence="6">
    <location>
        <position position="61"/>
    </location>
    <ligand>
        <name>substrate</name>
    </ligand>
</feature>
<evidence type="ECO:0000256" key="2">
    <source>
        <dbReference type="ARBA" id="ARBA00022741"/>
    </source>
</evidence>
<proteinExistence type="inferred from homology"/>
<feature type="binding site" evidence="6">
    <location>
        <position position="55"/>
    </location>
    <ligand>
        <name>substrate</name>
    </ligand>
</feature>
<feature type="binding site" evidence="6">
    <location>
        <begin position="170"/>
        <end position="178"/>
    </location>
    <ligand>
        <name>ATP</name>
        <dbReference type="ChEBI" id="CHEBI:30616"/>
    </ligand>
</feature>
<feature type="region of interest" description="Disordered" evidence="7">
    <location>
        <begin position="117"/>
        <end position="147"/>
    </location>
</feature>
<keyword evidence="2 6" id="KW-0547">Nucleotide-binding</keyword>
<dbReference type="Gene3D" id="3.40.50.10420">
    <property type="entry name" value="NagB/RpiA/CoA transferase-like"/>
    <property type="match status" value="1"/>
</dbReference>
<gene>
    <name evidence="8" type="ORF">BDV95DRAFT_481275</name>
</gene>
<evidence type="ECO:0000313" key="8">
    <source>
        <dbReference type="EMBL" id="KAF2877359.1"/>
    </source>
</evidence>
<evidence type="ECO:0000256" key="1">
    <source>
        <dbReference type="ARBA" id="ARBA00010638"/>
    </source>
</evidence>
<comment type="similarity">
    <text evidence="1">Belongs to the 5-formyltetrahydrofolate cyclo-ligase family.</text>
</comment>
<dbReference type="GO" id="GO:0009396">
    <property type="term" value="P:folic acid-containing compound biosynthetic process"/>
    <property type="evidence" value="ECO:0007669"/>
    <property type="project" value="TreeGrafter"/>
</dbReference>
<evidence type="ECO:0000256" key="4">
    <source>
        <dbReference type="ARBA" id="ARBA00036539"/>
    </source>
</evidence>
<dbReference type="EMBL" id="JAADJZ010000002">
    <property type="protein sequence ID" value="KAF2877359.1"/>
    <property type="molecule type" value="Genomic_DNA"/>
</dbReference>
<dbReference type="GO" id="GO:0005739">
    <property type="term" value="C:mitochondrion"/>
    <property type="evidence" value="ECO:0007669"/>
    <property type="project" value="TreeGrafter"/>
</dbReference>
<dbReference type="SUPFAM" id="SSF100950">
    <property type="entry name" value="NagB/RpiA/CoA transferase-like"/>
    <property type="match status" value="1"/>
</dbReference>
<comment type="catalytic activity">
    <reaction evidence="4">
        <text>(6S)-5-formyl-5,6,7,8-tetrahydrofolate + ATP = (6R)-5,10-methenyltetrahydrofolate + ADP + phosphate</text>
        <dbReference type="Rhea" id="RHEA:10488"/>
        <dbReference type="ChEBI" id="CHEBI:30616"/>
        <dbReference type="ChEBI" id="CHEBI:43474"/>
        <dbReference type="ChEBI" id="CHEBI:57455"/>
        <dbReference type="ChEBI" id="CHEBI:57457"/>
        <dbReference type="ChEBI" id="CHEBI:456216"/>
        <dbReference type="EC" id="6.3.3.2"/>
    </reaction>
</comment>
<protein>
    <recommendedName>
        <fullName evidence="5">5-formyltetrahydrofolate cyclo-ligase</fullName>
        <ecNumber evidence="5">6.3.3.2</ecNumber>
    </recommendedName>
</protein>
<dbReference type="OrthoDB" id="2015992at2759"/>
<dbReference type="GO" id="GO:0030272">
    <property type="term" value="F:5-formyltetrahydrofolate cyclo-ligase activity"/>
    <property type="evidence" value="ECO:0007669"/>
    <property type="project" value="UniProtKB-EC"/>
</dbReference>
<dbReference type="PANTHER" id="PTHR23407">
    <property type="entry name" value="ATPASE INHIBITOR/5-FORMYLTETRAHYDROFOLATE CYCLO-LIGASE"/>
    <property type="match status" value="1"/>
</dbReference>
<feature type="binding site" evidence="6">
    <location>
        <begin position="9"/>
        <end position="13"/>
    </location>
    <ligand>
        <name>ATP</name>
        <dbReference type="ChEBI" id="CHEBI:30616"/>
    </ligand>
</feature>
<keyword evidence="3 6" id="KW-0067">ATP-binding</keyword>
<dbReference type="PANTHER" id="PTHR23407:SF1">
    <property type="entry name" value="5-FORMYLTETRAHYDROFOLATE CYCLO-LIGASE"/>
    <property type="match status" value="1"/>
</dbReference>
<keyword evidence="8" id="KW-0436">Ligase</keyword>
<dbReference type="Proteomes" id="UP000481861">
    <property type="component" value="Unassembled WGS sequence"/>
</dbReference>
<dbReference type="InterPro" id="IPR024185">
    <property type="entry name" value="FTHF_cligase-like_sf"/>
</dbReference>
<dbReference type="GO" id="GO:0035999">
    <property type="term" value="P:tetrahydrofolate interconversion"/>
    <property type="evidence" value="ECO:0007669"/>
    <property type="project" value="TreeGrafter"/>
</dbReference>
<dbReference type="AlphaFoldDB" id="A0A7C8MH25"/>
<dbReference type="GO" id="GO:0005524">
    <property type="term" value="F:ATP binding"/>
    <property type="evidence" value="ECO:0007669"/>
    <property type="project" value="UniProtKB-KW"/>
</dbReference>
<dbReference type="PIRSF" id="PIRSF006806">
    <property type="entry name" value="FTHF_cligase"/>
    <property type="match status" value="1"/>
</dbReference>
<accession>A0A7C8MH25</accession>
<dbReference type="Pfam" id="PF01812">
    <property type="entry name" value="5-FTHF_cyc-lig"/>
    <property type="match status" value="1"/>
</dbReference>
<sequence>MAGSMTAMKKELRKKIRGVLSDLSEAAVATQTANATKTLLSMPEYKAASRISVYLSMPSGEISTSEVVRDALQQGKKVFIPYTYKLSAPSDGQPKSIMDMVELHSVTDFESLERDSWGIPTPRRDSISSRANSFGSQGLTEGTESGAAGDNSGLDVIVMPGMAFDSQFGRLGHGKGFYDYFLHRCHKSSGMPFRVGLSLTEQLLPPNESVPTDTSDVRLDALVTGDGELRRAEK</sequence>
<name>A0A7C8MH25_9PLEO</name>
<reference evidence="8 9" key="1">
    <citation type="submission" date="2020-01" db="EMBL/GenBank/DDBJ databases">
        <authorList>
            <consortium name="DOE Joint Genome Institute"/>
            <person name="Haridas S."/>
            <person name="Albert R."/>
            <person name="Binder M."/>
            <person name="Bloem J."/>
            <person name="Labutti K."/>
            <person name="Salamov A."/>
            <person name="Andreopoulos B."/>
            <person name="Baker S.E."/>
            <person name="Barry K."/>
            <person name="Bills G."/>
            <person name="Bluhm B.H."/>
            <person name="Cannon C."/>
            <person name="Castanera R."/>
            <person name="Culley D.E."/>
            <person name="Daum C."/>
            <person name="Ezra D."/>
            <person name="Gonzalez J.B."/>
            <person name="Henrissat B."/>
            <person name="Kuo A."/>
            <person name="Liang C."/>
            <person name="Lipzen A."/>
            <person name="Lutzoni F."/>
            <person name="Magnuson J."/>
            <person name="Mondo S."/>
            <person name="Nolan M."/>
            <person name="Ohm R."/>
            <person name="Pangilinan J."/>
            <person name="Park H.-J.H."/>
            <person name="Ramirez L."/>
            <person name="Alfaro M."/>
            <person name="Sun H."/>
            <person name="Tritt A."/>
            <person name="Yoshinaga Y."/>
            <person name="Zwiers L.-H.L."/>
            <person name="Turgeon B.G."/>
            <person name="Goodwin S.B."/>
            <person name="Spatafora J.W."/>
            <person name="Crous P.W."/>
            <person name="Grigoriev I.V."/>
        </authorList>
    </citation>
    <scope>NUCLEOTIDE SEQUENCE [LARGE SCALE GENOMIC DNA]</scope>
    <source>
        <strain evidence="8 9">CBS 611.86</strain>
    </source>
</reference>
<dbReference type="InterPro" id="IPR037171">
    <property type="entry name" value="NagB/RpiA_transferase-like"/>
</dbReference>
<evidence type="ECO:0000313" key="9">
    <source>
        <dbReference type="Proteomes" id="UP000481861"/>
    </source>
</evidence>
<evidence type="ECO:0000256" key="3">
    <source>
        <dbReference type="ARBA" id="ARBA00022840"/>
    </source>
</evidence>